<name>A0ABD5NLL8_9EURY</name>
<accession>A0ABD5NLL8</accession>
<evidence type="ECO:0000313" key="2">
    <source>
        <dbReference type="Proteomes" id="UP001595846"/>
    </source>
</evidence>
<dbReference type="EMBL" id="JBHSAQ010000002">
    <property type="protein sequence ID" value="MFC3957680.1"/>
    <property type="molecule type" value="Genomic_DNA"/>
</dbReference>
<dbReference type="Pfam" id="PF03745">
    <property type="entry name" value="DUF309"/>
    <property type="match status" value="1"/>
</dbReference>
<keyword evidence="2" id="KW-1185">Reference proteome</keyword>
<comment type="caution">
    <text evidence="1">The sequence shown here is derived from an EMBL/GenBank/DDBJ whole genome shotgun (WGS) entry which is preliminary data.</text>
</comment>
<dbReference type="AlphaFoldDB" id="A0ABD5NLL8"/>
<dbReference type="PANTHER" id="PTHR34796">
    <property type="entry name" value="EXPRESSED PROTEIN"/>
    <property type="match status" value="1"/>
</dbReference>
<organism evidence="1 2">
    <name type="scientific">Halovivax cerinus</name>
    <dbReference type="NCBI Taxonomy" id="1487865"/>
    <lineage>
        <taxon>Archaea</taxon>
        <taxon>Methanobacteriati</taxon>
        <taxon>Methanobacteriota</taxon>
        <taxon>Stenosarchaea group</taxon>
        <taxon>Halobacteria</taxon>
        <taxon>Halobacteriales</taxon>
        <taxon>Natrialbaceae</taxon>
        <taxon>Halovivax</taxon>
    </lineage>
</organism>
<dbReference type="InterPro" id="IPR023203">
    <property type="entry name" value="TTHA0068_sf"/>
</dbReference>
<dbReference type="Gene3D" id="1.10.3450.10">
    <property type="entry name" value="TTHA0068-like"/>
    <property type="match status" value="1"/>
</dbReference>
<dbReference type="RefSeq" id="WP_256533907.1">
    <property type="nucleotide sequence ID" value="NZ_CP101824.1"/>
</dbReference>
<gene>
    <name evidence="1" type="ORF">ACFOUR_04745</name>
</gene>
<proteinExistence type="predicted"/>
<dbReference type="PANTHER" id="PTHR34796:SF1">
    <property type="entry name" value="EXPRESSED PROTEIN"/>
    <property type="match status" value="1"/>
</dbReference>
<protein>
    <submittedName>
        <fullName evidence="1">DUF309 domain-containing protein</fullName>
    </submittedName>
</protein>
<dbReference type="InterPro" id="IPR005500">
    <property type="entry name" value="DUF309"/>
</dbReference>
<dbReference type="GeneID" id="73903053"/>
<sequence>MRTPLRAGIAVYNEGHYHAAHDAWEDHWLDLEAGTADERLLHGLIQFTAAVHHARRRNWEGSVGLARSAGEYLADLPPDYRGCNVDAIRRFLADLADDPALIERRAPLALSHDGDILTLEECSPPEIAVAAAVLAEEWGYDGAVVERAGKFLGDELGRERTGTPFLALLSEFAAGDPANRDVVYQRLGQHVERREVRESDVEGLFE</sequence>
<dbReference type="SUPFAM" id="SSF140663">
    <property type="entry name" value="TTHA0068-like"/>
    <property type="match status" value="1"/>
</dbReference>
<evidence type="ECO:0000313" key="1">
    <source>
        <dbReference type="EMBL" id="MFC3957680.1"/>
    </source>
</evidence>
<dbReference type="Proteomes" id="UP001595846">
    <property type="component" value="Unassembled WGS sequence"/>
</dbReference>
<reference evidence="1 2" key="1">
    <citation type="journal article" date="2019" name="Int. J. Syst. Evol. Microbiol.">
        <title>The Global Catalogue of Microorganisms (GCM) 10K type strain sequencing project: providing services to taxonomists for standard genome sequencing and annotation.</title>
        <authorList>
            <consortium name="The Broad Institute Genomics Platform"/>
            <consortium name="The Broad Institute Genome Sequencing Center for Infectious Disease"/>
            <person name="Wu L."/>
            <person name="Ma J."/>
        </authorList>
    </citation>
    <scope>NUCLEOTIDE SEQUENCE [LARGE SCALE GENOMIC DNA]</scope>
    <source>
        <strain evidence="1 2">IBRC-M 10256</strain>
    </source>
</reference>